<dbReference type="InterPro" id="IPR016187">
    <property type="entry name" value="CTDL_fold"/>
</dbReference>
<feature type="chain" id="PRO_5046964002" description="C-type lectin domain-containing protein" evidence="2">
    <location>
        <begin position="22"/>
        <end position="265"/>
    </location>
</feature>
<proteinExistence type="predicted"/>
<evidence type="ECO:0000313" key="3">
    <source>
        <dbReference type="EMBL" id="CAK8680170.1"/>
    </source>
</evidence>
<dbReference type="EMBL" id="CAWYQH010000068">
    <property type="protein sequence ID" value="CAK8680170.1"/>
    <property type="molecule type" value="Genomic_DNA"/>
</dbReference>
<organism evidence="3 4">
    <name type="scientific">Clavelina lepadiformis</name>
    <name type="common">Light-bulb sea squirt</name>
    <name type="synonym">Ascidia lepadiformis</name>
    <dbReference type="NCBI Taxonomy" id="159417"/>
    <lineage>
        <taxon>Eukaryota</taxon>
        <taxon>Metazoa</taxon>
        <taxon>Chordata</taxon>
        <taxon>Tunicata</taxon>
        <taxon>Ascidiacea</taxon>
        <taxon>Aplousobranchia</taxon>
        <taxon>Clavelinidae</taxon>
        <taxon>Clavelina</taxon>
    </lineage>
</organism>
<evidence type="ECO:0008006" key="5">
    <source>
        <dbReference type="Google" id="ProtNLM"/>
    </source>
</evidence>
<evidence type="ECO:0000256" key="2">
    <source>
        <dbReference type="SAM" id="SignalP"/>
    </source>
</evidence>
<protein>
    <recommendedName>
        <fullName evidence="5">C-type lectin domain-containing protein</fullName>
    </recommendedName>
</protein>
<keyword evidence="2" id="KW-0732">Signal</keyword>
<feature type="coiled-coil region" evidence="1">
    <location>
        <begin position="56"/>
        <end position="90"/>
    </location>
</feature>
<dbReference type="Gene3D" id="3.10.100.10">
    <property type="entry name" value="Mannose-Binding Protein A, subunit A"/>
    <property type="match status" value="1"/>
</dbReference>
<name>A0ABP0FKI2_CLALP</name>
<gene>
    <name evidence="3" type="ORF">CVLEPA_LOCUS10451</name>
</gene>
<dbReference type="SUPFAM" id="SSF56436">
    <property type="entry name" value="C-type lectin-like"/>
    <property type="match status" value="1"/>
</dbReference>
<dbReference type="Proteomes" id="UP001642483">
    <property type="component" value="Unassembled WGS sequence"/>
</dbReference>
<evidence type="ECO:0000313" key="4">
    <source>
        <dbReference type="Proteomes" id="UP001642483"/>
    </source>
</evidence>
<sequence length="265" mass="29882">MIKTMIKLFLVVYLYISTTKCQEHNEVCISLREESSGQPTLVSRTQTSNDGCTCDLNTINARLGVQEKAIQNANKQINDLKNRVDIVDVIARNNPNQVQFQHKNLTTYSIVNETTTTTYTLQNTVISGSCVNGLIFGNTCIKLYNTIGYGAQYEKALRLCNFHMAEITSEAMYHAVVDYVRRTWRGGGSQVTVWLGMTYKPNREWNLELSDGRMISLTPFWHPGSPGNHVRNLSLKVILHGDSSSKGLKTSYDWSELIPLCSFNL</sequence>
<feature type="signal peptide" evidence="2">
    <location>
        <begin position="1"/>
        <end position="21"/>
    </location>
</feature>
<keyword evidence="4" id="KW-1185">Reference proteome</keyword>
<keyword evidence="1" id="KW-0175">Coiled coil</keyword>
<comment type="caution">
    <text evidence="3">The sequence shown here is derived from an EMBL/GenBank/DDBJ whole genome shotgun (WGS) entry which is preliminary data.</text>
</comment>
<accession>A0ABP0FKI2</accession>
<dbReference type="InterPro" id="IPR016186">
    <property type="entry name" value="C-type_lectin-like/link_sf"/>
</dbReference>
<evidence type="ECO:0000256" key="1">
    <source>
        <dbReference type="SAM" id="Coils"/>
    </source>
</evidence>
<reference evidence="3 4" key="1">
    <citation type="submission" date="2024-02" db="EMBL/GenBank/DDBJ databases">
        <authorList>
            <person name="Daric V."/>
            <person name="Darras S."/>
        </authorList>
    </citation>
    <scope>NUCLEOTIDE SEQUENCE [LARGE SCALE GENOMIC DNA]</scope>
</reference>